<dbReference type="PANTHER" id="PTHR13484:SF0">
    <property type="entry name" value="PRE-MRNA 3'-END-PROCESSING FACTOR FIP1"/>
    <property type="match status" value="1"/>
</dbReference>
<evidence type="ECO:0000259" key="6">
    <source>
        <dbReference type="Pfam" id="PF05182"/>
    </source>
</evidence>
<comment type="similarity">
    <text evidence="2">Belongs to the FIP1 family.</text>
</comment>
<accession>A0A8K0VZY1</accession>
<evidence type="ECO:0000256" key="5">
    <source>
        <dbReference type="SAM" id="MobiDB-lite"/>
    </source>
</evidence>
<dbReference type="OrthoDB" id="1917198at2759"/>
<keyword evidence="8" id="KW-1185">Reference proteome</keyword>
<feature type="compositionally biased region" description="Acidic residues" evidence="5">
    <location>
        <begin position="1"/>
        <end position="12"/>
    </location>
</feature>
<comment type="caution">
    <text evidence="7">The sequence shown here is derived from an EMBL/GenBank/DDBJ whole genome shotgun (WGS) entry which is preliminary data.</text>
</comment>
<feature type="compositionally biased region" description="Polar residues" evidence="5">
    <location>
        <begin position="95"/>
        <end position="130"/>
    </location>
</feature>
<dbReference type="EMBL" id="JAGMVJ010000007">
    <property type="protein sequence ID" value="KAH7089227.1"/>
    <property type="molecule type" value="Genomic_DNA"/>
</dbReference>
<organism evidence="7 8">
    <name type="scientific">Paraphoma chrysanthemicola</name>
    <dbReference type="NCBI Taxonomy" id="798071"/>
    <lineage>
        <taxon>Eukaryota</taxon>
        <taxon>Fungi</taxon>
        <taxon>Dikarya</taxon>
        <taxon>Ascomycota</taxon>
        <taxon>Pezizomycotina</taxon>
        <taxon>Dothideomycetes</taxon>
        <taxon>Pleosporomycetidae</taxon>
        <taxon>Pleosporales</taxon>
        <taxon>Pleosporineae</taxon>
        <taxon>Phaeosphaeriaceae</taxon>
        <taxon>Paraphoma</taxon>
    </lineage>
</organism>
<feature type="compositionally biased region" description="Acidic residues" evidence="5">
    <location>
        <begin position="29"/>
        <end position="62"/>
    </location>
</feature>
<keyword evidence="3" id="KW-0507">mRNA processing</keyword>
<evidence type="ECO:0000256" key="3">
    <source>
        <dbReference type="ARBA" id="ARBA00022664"/>
    </source>
</evidence>
<feature type="compositionally biased region" description="Basic and acidic residues" evidence="5">
    <location>
        <begin position="18"/>
        <end position="28"/>
    </location>
</feature>
<dbReference type="PANTHER" id="PTHR13484">
    <property type="entry name" value="FIP1-LIKE 1 PROTEIN"/>
    <property type="match status" value="1"/>
</dbReference>
<dbReference type="AlphaFoldDB" id="A0A8K0VZY1"/>
<comment type="subcellular location">
    <subcellularLocation>
        <location evidence="1">Nucleus</location>
    </subcellularLocation>
</comment>
<feature type="compositionally biased region" description="Low complexity" evidence="5">
    <location>
        <begin position="73"/>
        <end position="82"/>
    </location>
</feature>
<gene>
    <name evidence="7" type="ORF">FB567DRAFT_328370</name>
</gene>
<feature type="region of interest" description="Disordered" evidence="5">
    <location>
        <begin position="1"/>
        <end position="134"/>
    </location>
</feature>
<evidence type="ECO:0000313" key="7">
    <source>
        <dbReference type="EMBL" id="KAH7089227.1"/>
    </source>
</evidence>
<dbReference type="Pfam" id="PF05182">
    <property type="entry name" value="Fip1"/>
    <property type="match status" value="1"/>
</dbReference>
<dbReference type="InterPro" id="IPR007854">
    <property type="entry name" value="Fip1_dom"/>
</dbReference>
<feature type="domain" description="Pre-mRNA polyadenylation factor Fip1" evidence="6">
    <location>
        <begin position="147"/>
        <end position="189"/>
    </location>
</feature>
<dbReference type="GO" id="GO:0005847">
    <property type="term" value="C:mRNA cleavage and polyadenylation specificity factor complex"/>
    <property type="evidence" value="ECO:0007669"/>
    <property type="project" value="TreeGrafter"/>
</dbReference>
<dbReference type="GO" id="GO:0006397">
    <property type="term" value="P:mRNA processing"/>
    <property type="evidence" value="ECO:0007669"/>
    <property type="project" value="UniProtKB-KW"/>
</dbReference>
<keyword evidence="4" id="KW-0539">Nucleus</keyword>
<evidence type="ECO:0000256" key="1">
    <source>
        <dbReference type="ARBA" id="ARBA00004123"/>
    </source>
</evidence>
<dbReference type="InterPro" id="IPR051187">
    <property type="entry name" value="Pre-mRNA_3'-end_processing_reg"/>
</dbReference>
<reference evidence="7" key="1">
    <citation type="journal article" date="2021" name="Nat. Commun.">
        <title>Genetic determinants of endophytism in the Arabidopsis root mycobiome.</title>
        <authorList>
            <person name="Mesny F."/>
            <person name="Miyauchi S."/>
            <person name="Thiergart T."/>
            <person name="Pickel B."/>
            <person name="Atanasova L."/>
            <person name="Karlsson M."/>
            <person name="Huettel B."/>
            <person name="Barry K.W."/>
            <person name="Haridas S."/>
            <person name="Chen C."/>
            <person name="Bauer D."/>
            <person name="Andreopoulos W."/>
            <person name="Pangilinan J."/>
            <person name="LaButti K."/>
            <person name="Riley R."/>
            <person name="Lipzen A."/>
            <person name="Clum A."/>
            <person name="Drula E."/>
            <person name="Henrissat B."/>
            <person name="Kohler A."/>
            <person name="Grigoriev I.V."/>
            <person name="Martin F.M."/>
            <person name="Hacquard S."/>
        </authorList>
    </citation>
    <scope>NUCLEOTIDE SEQUENCE</scope>
    <source>
        <strain evidence="7">MPI-SDFR-AT-0120</strain>
    </source>
</reference>
<evidence type="ECO:0000256" key="2">
    <source>
        <dbReference type="ARBA" id="ARBA00007459"/>
    </source>
</evidence>
<feature type="region of interest" description="Disordered" evidence="5">
    <location>
        <begin position="278"/>
        <end position="307"/>
    </location>
</feature>
<protein>
    <recommendedName>
        <fullName evidence="6">Pre-mRNA polyadenylation factor Fip1 domain-containing protein</fullName>
    </recommendedName>
</protein>
<evidence type="ECO:0000313" key="8">
    <source>
        <dbReference type="Proteomes" id="UP000813461"/>
    </source>
</evidence>
<name>A0A8K0VZY1_9PLEO</name>
<sequence>MASDHEDEDDDLYGTTETKTEQQDGVKNEDDDSSGDEPMDEGADSGDDDDDGDDDSESDLEIIIDKPAPAPKPAVQQQQQESKAIKIEAPPQPAATPSQVPKTLASGTVPQISTVPGTSFPAQQTSTIDVNGNPVYPPQGKPLLQVDMDADLAEEQKIWRRPGEDQSDYFNYGFDEFTWEIYRQRQLAMANTLQQQKNDMVQMQQMMGGAMPGMPSMPGPGPTNPANAVPAGPSGAAGAAANEQQQMEMMFQQMVSQGMDPSQMDFGSFMQMAGQGMGGFGAPQSTGFQPGNQGGGRGGRGGRGRGW</sequence>
<dbReference type="Proteomes" id="UP000813461">
    <property type="component" value="Unassembled WGS sequence"/>
</dbReference>
<proteinExistence type="inferred from homology"/>
<evidence type="ECO:0000256" key="4">
    <source>
        <dbReference type="ARBA" id="ARBA00023242"/>
    </source>
</evidence>